<name>A0A926NQF5_9SPHI</name>
<proteinExistence type="predicted"/>
<accession>A0A926NQF5</accession>
<gene>
    <name evidence="1" type="ORF">IDJ76_06790</name>
</gene>
<sequence>MKHDEVVAALKVIAEKGMAINMSKDDLQSLRGYNLIDVAKGAEKDRSPACTLTKKGRVMLKANMKQAPNTNEDQEAE</sequence>
<organism evidence="1 2">
    <name type="scientific">Mucilaginibacter glaciei</name>
    <dbReference type="NCBI Taxonomy" id="2772109"/>
    <lineage>
        <taxon>Bacteria</taxon>
        <taxon>Pseudomonadati</taxon>
        <taxon>Bacteroidota</taxon>
        <taxon>Sphingobacteriia</taxon>
        <taxon>Sphingobacteriales</taxon>
        <taxon>Sphingobacteriaceae</taxon>
        <taxon>Mucilaginibacter</taxon>
    </lineage>
</organism>
<dbReference type="Proteomes" id="UP000619078">
    <property type="component" value="Unassembled WGS sequence"/>
</dbReference>
<dbReference type="AlphaFoldDB" id="A0A926NQF5"/>
<protein>
    <submittedName>
        <fullName evidence="1">Uncharacterized protein</fullName>
    </submittedName>
</protein>
<dbReference type="RefSeq" id="WP_191162056.1">
    <property type="nucleotide sequence ID" value="NZ_JACWMX010000002.1"/>
</dbReference>
<comment type="caution">
    <text evidence="1">The sequence shown here is derived from an EMBL/GenBank/DDBJ whole genome shotgun (WGS) entry which is preliminary data.</text>
</comment>
<evidence type="ECO:0000313" key="1">
    <source>
        <dbReference type="EMBL" id="MBD1392795.1"/>
    </source>
</evidence>
<evidence type="ECO:0000313" key="2">
    <source>
        <dbReference type="Proteomes" id="UP000619078"/>
    </source>
</evidence>
<reference evidence="1" key="1">
    <citation type="submission" date="2020-09" db="EMBL/GenBank/DDBJ databases">
        <title>Novel species of Mucilaginibacter isolated from a glacier on the Tibetan Plateau.</title>
        <authorList>
            <person name="Liu Q."/>
            <person name="Xin Y.-H."/>
        </authorList>
    </citation>
    <scope>NUCLEOTIDE SEQUENCE</scope>
    <source>
        <strain evidence="1">ZB1P21</strain>
    </source>
</reference>
<keyword evidence="2" id="KW-1185">Reference proteome</keyword>
<dbReference type="EMBL" id="JACWMX010000002">
    <property type="protein sequence ID" value="MBD1392795.1"/>
    <property type="molecule type" value="Genomic_DNA"/>
</dbReference>